<sequence>MEKTTVQQATGSVVVAAIQFSCSNNTKENIAKAKRFIREAASAGANIILLQELFSTLYFCEEPCEVCTNALSSCCVELLQEYFSLAVSLNQVDDSFLSEFQSLAKELRVVLPVSFFERCK</sequence>
<dbReference type="OrthoDB" id="412018at2759"/>
<proteinExistence type="predicted"/>
<dbReference type="InterPro" id="IPR050345">
    <property type="entry name" value="Aliph_Amidase/BUP"/>
</dbReference>
<dbReference type="RefSeq" id="XP_005702450.1">
    <property type="nucleotide sequence ID" value="XM_005702393.1"/>
</dbReference>
<dbReference type="Gene3D" id="3.60.110.10">
    <property type="entry name" value="Carbon-nitrogen hydrolase"/>
    <property type="match status" value="1"/>
</dbReference>
<dbReference type="STRING" id="130081.M2WQ79"/>
<dbReference type="PROSITE" id="PS50263">
    <property type="entry name" value="CN_HYDROLASE"/>
    <property type="match status" value="1"/>
</dbReference>
<dbReference type="EMBL" id="KB454713">
    <property type="protein sequence ID" value="EME25930.1"/>
    <property type="molecule type" value="Genomic_DNA"/>
</dbReference>
<reference evidence="4" key="1">
    <citation type="journal article" date="2013" name="Science">
        <title>Gene transfer from bacteria and archaea facilitated evolution of an extremophilic eukaryote.</title>
        <authorList>
            <person name="Schonknecht G."/>
            <person name="Chen W.H."/>
            <person name="Ternes C.M."/>
            <person name="Barbier G.G."/>
            <person name="Shrestha R.P."/>
            <person name="Stanke M."/>
            <person name="Brautigam A."/>
            <person name="Baker B.J."/>
            <person name="Banfield J.F."/>
            <person name="Garavito R.M."/>
            <person name="Carr K."/>
            <person name="Wilkerson C."/>
            <person name="Rensing S.A."/>
            <person name="Gagneul D."/>
            <person name="Dickenson N.E."/>
            <person name="Oesterhelt C."/>
            <person name="Lercher M.J."/>
            <person name="Weber A.P."/>
        </authorList>
    </citation>
    <scope>NUCLEOTIDE SEQUENCE [LARGE SCALE GENOMIC DNA]</scope>
    <source>
        <strain evidence="4">074W</strain>
    </source>
</reference>
<evidence type="ECO:0000259" key="2">
    <source>
        <dbReference type="PROSITE" id="PS50263"/>
    </source>
</evidence>
<protein>
    <submittedName>
        <fullName evidence="3">N-carbamoylputrescine amidase isoform 1</fullName>
        <ecNumber evidence="3">3.5.1.53</ecNumber>
    </submittedName>
</protein>
<dbReference type="GO" id="GO:0033388">
    <property type="term" value="P:putrescine biosynthetic process from arginine"/>
    <property type="evidence" value="ECO:0007669"/>
    <property type="project" value="TreeGrafter"/>
</dbReference>
<dbReference type="Gramene" id="EME25930">
    <property type="protein sequence ID" value="EME25930"/>
    <property type="gene ID" value="Gasu_64130"/>
</dbReference>
<dbReference type="AlphaFoldDB" id="M2WQ79"/>
<name>M2WQ79_GALSU</name>
<dbReference type="GeneID" id="17084922"/>
<keyword evidence="1 3" id="KW-0378">Hydrolase</keyword>
<dbReference type="OMA" id="ERSKYVC"/>
<evidence type="ECO:0000313" key="4">
    <source>
        <dbReference type="Proteomes" id="UP000030680"/>
    </source>
</evidence>
<organism evidence="3 4">
    <name type="scientific">Galdieria sulphuraria</name>
    <name type="common">Red alga</name>
    <dbReference type="NCBI Taxonomy" id="130081"/>
    <lineage>
        <taxon>Eukaryota</taxon>
        <taxon>Rhodophyta</taxon>
        <taxon>Bangiophyceae</taxon>
        <taxon>Galdieriales</taxon>
        <taxon>Galdieriaceae</taxon>
        <taxon>Galdieria</taxon>
    </lineage>
</organism>
<keyword evidence="4" id="KW-1185">Reference proteome</keyword>
<dbReference type="EC" id="3.5.1.53" evidence="3"/>
<dbReference type="InterPro" id="IPR003010">
    <property type="entry name" value="C-N_Hydrolase"/>
</dbReference>
<feature type="domain" description="CN hydrolase" evidence="2">
    <location>
        <begin position="13"/>
        <end position="120"/>
    </location>
</feature>
<accession>M2WQ79</accession>
<dbReference type="KEGG" id="gsl:Gasu_64130"/>
<dbReference type="Pfam" id="PF00795">
    <property type="entry name" value="CN_hydrolase"/>
    <property type="match status" value="1"/>
</dbReference>
<dbReference type="SUPFAM" id="SSF56317">
    <property type="entry name" value="Carbon-nitrogen hydrolase"/>
    <property type="match status" value="1"/>
</dbReference>
<dbReference type="InterPro" id="IPR036526">
    <property type="entry name" value="C-N_Hydrolase_sf"/>
</dbReference>
<gene>
    <name evidence="3" type="ORF">Gasu_64130</name>
</gene>
<dbReference type="GO" id="GO:0050126">
    <property type="term" value="F:N-carbamoylputrescine amidase activity"/>
    <property type="evidence" value="ECO:0007669"/>
    <property type="project" value="UniProtKB-EC"/>
</dbReference>
<dbReference type="PANTHER" id="PTHR43674">
    <property type="entry name" value="NITRILASE C965.09-RELATED"/>
    <property type="match status" value="1"/>
</dbReference>
<evidence type="ECO:0000256" key="1">
    <source>
        <dbReference type="ARBA" id="ARBA00022801"/>
    </source>
</evidence>
<dbReference type="Proteomes" id="UP000030680">
    <property type="component" value="Unassembled WGS sequence"/>
</dbReference>
<dbReference type="PANTHER" id="PTHR43674:SF2">
    <property type="entry name" value="BETA-UREIDOPROPIONASE"/>
    <property type="match status" value="1"/>
</dbReference>
<evidence type="ECO:0000313" key="3">
    <source>
        <dbReference type="EMBL" id="EME25930.1"/>
    </source>
</evidence>